<dbReference type="InterPro" id="IPR002509">
    <property type="entry name" value="NODB_dom"/>
</dbReference>
<dbReference type="AlphaFoldDB" id="A0A1Y2FMF8"/>
<gene>
    <name evidence="8" type="ORF">LY90DRAFT_663439</name>
</gene>
<dbReference type="InterPro" id="IPR011330">
    <property type="entry name" value="Glyco_hydro/deAcase_b/a-brl"/>
</dbReference>
<evidence type="ECO:0000313" key="9">
    <source>
        <dbReference type="Proteomes" id="UP000193920"/>
    </source>
</evidence>
<reference evidence="8 9" key="1">
    <citation type="submission" date="2016-08" db="EMBL/GenBank/DDBJ databases">
        <title>A Parts List for Fungal Cellulosomes Revealed by Comparative Genomics.</title>
        <authorList>
            <consortium name="DOE Joint Genome Institute"/>
            <person name="Haitjema C.H."/>
            <person name="Gilmore S.P."/>
            <person name="Henske J.K."/>
            <person name="Solomon K.V."/>
            <person name="De Groot R."/>
            <person name="Kuo A."/>
            <person name="Mondo S.J."/>
            <person name="Salamov A.A."/>
            <person name="Labutti K."/>
            <person name="Zhao Z."/>
            <person name="Chiniquy J."/>
            <person name="Barry K."/>
            <person name="Brewer H.M."/>
            <person name="Purvine S.O."/>
            <person name="Wright A.T."/>
            <person name="Boxma B."/>
            <person name="Van Alen T."/>
            <person name="Hackstein J.H."/>
            <person name="Baker S.E."/>
            <person name="Grigoriev I.V."/>
            <person name="O'Malley M.A."/>
        </authorList>
    </citation>
    <scope>NUCLEOTIDE SEQUENCE [LARGE SCALE GENOMIC DNA]</scope>
    <source>
        <strain evidence="8 9">G1</strain>
    </source>
</reference>
<keyword evidence="3 6" id="KW-0732">Signal</keyword>
<dbReference type="Proteomes" id="UP000193920">
    <property type="component" value="Unassembled WGS sequence"/>
</dbReference>
<evidence type="ECO:0000256" key="4">
    <source>
        <dbReference type="ARBA" id="ARBA00022801"/>
    </source>
</evidence>
<dbReference type="OrthoDB" id="407355at2759"/>
<keyword evidence="5" id="KW-0119">Carbohydrate metabolism</keyword>
<comment type="caution">
    <text evidence="8">The sequence shown here is derived from an EMBL/GenBank/DDBJ whole genome shotgun (WGS) entry which is preliminary data.</text>
</comment>
<accession>A0A1Y2FMF8</accession>
<evidence type="ECO:0000256" key="2">
    <source>
        <dbReference type="ARBA" id="ARBA00022723"/>
    </source>
</evidence>
<proteinExistence type="predicted"/>
<evidence type="ECO:0000256" key="5">
    <source>
        <dbReference type="ARBA" id="ARBA00023277"/>
    </source>
</evidence>
<evidence type="ECO:0000256" key="6">
    <source>
        <dbReference type="SAM" id="SignalP"/>
    </source>
</evidence>
<dbReference type="PROSITE" id="PS51677">
    <property type="entry name" value="NODB"/>
    <property type="match status" value="1"/>
</dbReference>
<protein>
    <submittedName>
        <fullName evidence="8">Glycoside hydrolase/deacetylase</fullName>
    </submittedName>
</protein>
<feature type="domain" description="NodB homology" evidence="7">
    <location>
        <begin position="29"/>
        <end position="101"/>
    </location>
</feature>
<sequence>MLFLKSITLALSSVIVVSASRISSCTEPNTIALTFDDGPFQYTTDLLDELRDANIHATFFINGYNYWHDLETDPEKLAILTRAVNEGHQIASHTWKHEIPEDQDEVKPMMDKLDDLIEKATGDCKDDCIAYFEELGYNVIYWDTDTNDWDYKEIGAPARVKLVKEFLTEEFEQKRDNYLVLMHDVNDHTVHQIVPWIIENAPSKQYKFVTVAECLGDTKETHYDPDGNLIPRQSAFNATETDIPSRGIPADNSTSFNLKKTDANSGASNYFLSSFVISTFLLAYSLTILF</sequence>
<feature type="signal peptide" evidence="6">
    <location>
        <begin position="1"/>
        <end position="19"/>
    </location>
</feature>
<dbReference type="SUPFAM" id="SSF88713">
    <property type="entry name" value="Glycoside hydrolase/deacetylase"/>
    <property type="match status" value="1"/>
</dbReference>
<organism evidence="8 9">
    <name type="scientific">Neocallimastix californiae</name>
    <dbReference type="NCBI Taxonomy" id="1754190"/>
    <lineage>
        <taxon>Eukaryota</taxon>
        <taxon>Fungi</taxon>
        <taxon>Fungi incertae sedis</taxon>
        <taxon>Chytridiomycota</taxon>
        <taxon>Chytridiomycota incertae sedis</taxon>
        <taxon>Neocallimastigomycetes</taxon>
        <taxon>Neocallimastigales</taxon>
        <taxon>Neocallimastigaceae</taxon>
        <taxon>Neocallimastix</taxon>
    </lineage>
</organism>
<dbReference type="GO" id="GO:0046872">
    <property type="term" value="F:metal ion binding"/>
    <property type="evidence" value="ECO:0007669"/>
    <property type="project" value="UniProtKB-KW"/>
</dbReference>
<dbReference type="PANTHER" id="PTHR46471:SF2">
    <property type="entry name" value="CHITIN DEACETYLASE-RELATED"/>
    <property type="match status" value="1"/>
</dbReference>
<dbReference type="GO" id="GO:0005975">
    <property type="term" value="P:carbohydrate metabolic process"/>
    <property type="evidence" value="ECO:0007669"/>
    <property type="project" value="InterPro"/>
</dbReference>
<dbReference type="EMBL" id="MCOG01000004">
    <property type="protein sequence ID" value="ORY85163.1"/>
    <property type="molecule type" value="Genomic_DNA"/>
</dbReference>
<evidence type="ECO:0000259" key="7">
    <source>
        <dbReference type="PROSITE" id="PS51677"/>
    </source>
</evidence>
<evidence type="ECO:0000256" key="3">
    <source>
        <dbReference type="ARBA" id="ARBA00022729"/>
    </source>
</evidence>
<keyword evidence="9" id="KW-1185">Reference proteome</keyword>
<name>A0A1Y2FMF8_9FUNG</name>
<dbReference type="STRING" id="1754190.A0A1Y2FMF8"/>
<dbReference type="Pfam" id="PF01522">
    <property type="entry name" value="Polysacc_deac_1"/>
    <property type="match status" value="1"/>
</dbReference>
<evidence type="ECO:0000313" key="8">
    <source>
        <dbReference type="EMBL" id="ORY85163.1"/>
    </source>
</evidence>
<dbReference type="PANTHER" id="PTHR46471">
    <property type="entry name" value="CHITIN DEACETYLASE"/>
    <property type="match status" value="1"/>
</dbReference>
<feature type="chain" id="PRO_5012937605" evidence="6">
    <location>
        <begin position="20"/>
        <end position="290"/>
    </location>
</feature>
<keyword evidence="4 8" id="KW-0378">Hydrolase</keyword>
<evidence type="ECO:0000256" key="1">
    <source>
        <dbReference type="ARBA" id="ARBA00001941"/>
    </source>
</evidence>
<dbReference type="GO" id="GO:0016810">
    <property type="term" value="F:hydrolase activity, acting on carbon-nitrogen (but not peptide) bonds"/>
    <property type="evidence" value="ECO:0007669"/>
    <property type="project" value="InterPro"/>
</dbReference>
<comment type="cofactor">
    <cofactor evidence="1">
        <name>Co(2+)</name>
        <dbReference type="ChEBI" id="CHEBI:48828"/>
    </cofactor>
</comment>
<keyword evidence="2" id="KW-0479">Metal-binding</keyword>
<dbReference type="Gene3D" id="3.20.20.370">
    <property type="entry name" value="Glycoside hydrolase/deacetylase"/>
    <property type="match status" value="1"/>
</dbReference>